<sequence>MYSESINELLDGVHVGRTAGKREDEEDDVSSDDEFEKGTGPKRFTYRELSRATNDFAESGKLREGGFGGVF</sequence>
<keyword evidence="3" id="KW-1185">Reference proteome</keyword>
<name>A0AAV8S779_9ROSI</name>
<dbReference type="Gene3D" id="3.30.200.20">
    <property type="entry name" value="Phosphorylase Kinase, domain 1"/>
    <property type="match status" value="1"/>
</dbReference>
<feature type="compositionally biased region" description="Acidic residues" evidence="1">
    <location>
        <begin position="24"/>
        <end position="35"/>
    </location>
</feature>
<proteinExistence type="predicted"/>
<dbReference type="Proteomes" id="UP001159364">
    <property type="component" value="Unassembled WGS sequence"/>
</dbReference>
<dbReference type="EMBL" id="JAIWQS010000036">
    <property type="protein sequence ID" value="KAJ8748042.1"/>
    <property type="molecule type" value="Genomic_DNA"/>
</dbReference>
<evidence type="ECO:0000313" key="3">
    <source>
        <dbReference type="Proteomes" id="UP001159364"/>
    </source>
</evidence>
<reference evidence="2 3" key="1">
    <citation type="submission" date="2021-09" db="EMBL/GenBank/DDBJ databases">
        <title>Genomic insights and catalytic innovation underlie evolution of tropane alkaloids biosynthesis.</title>
        <authorList>
            <person name="Wang Y.-J."/>
            <person name="Tian T."/>
            <person name="Huang J.-P."/>
            <person name="Huang S.-X."/>
        </authorList>
    </citation>
    <scope>NUCLEOTIDE SEQUENCE [LARGE SCALE GENOMIC DNA]</scope>
    <source>
        <strain evidence="2">KIB-2018</strain>
        <tissue evidence="2">Leaf</tissue>
    </source>
</reference>
<evidence type="ECO:0000313" key="2">
    <source>
        <dbReference type="EMBL" id="KAJ8748042.1"/>
    </source>
</evidence>
<protein>
    <submittedName>
        <fullName evidence="2">Uncharacterized protein</fullName>
    </submittedName>
</protein>
<feature type="region of interest" description="Disordered" evidence="1">
    <location>
        <begin position="1"/>
        <end position="41"/>
    </location>
</feature>
<dbReference type="AlphaFoldDB" id="A0AAV8S779"/>
<gene>
    <name evidence="2" type="ORF">K2173_011417</name>
</gene>
<accession>A0AAV8S779</accession>
<organism evidence="2 3">
    <name type="scientific">Erythroxylum novogranatense</name>
    <dbReference type="NCBI Taxonomy" id="1862640"/>
    <lineage>
        <taxon>Eukaryota</taxon>
        <taxon>Viridiplantae</taxon>
        <taxon>Streptophyta</taxon>
        <taxon>Embryophyta</taxon>
        <taxon>Tracheophyta</taxon>
        <taxon>Spermatophyta</taxon>
        <taxon>Magnoliopsida</taxon>
        <taxon>eudicotyledons</taxon>
        <taxon>Gunneridae</taxon>
        <taxon>Pentapetalae</taxon>
        <taxon>rosids</taxon>
        <taxon>fabids</taxon>
        <taxon>Malpighiales</taxon>
        <taxon>Erythroxylaceae</taxon>
        <taxon>Erythroxylum</taxon>
    </lineage>
</organism>
<comment type="caution">
    <text evidence="2">The sequence shown here is derived from an EMBL/GenBank/DDBJ whole genome shotgun (WGS) entry which is preliminary data.</text>
</comment>
<evidence type="ECO:0000256" key="1">
    <source>
        <dbReference type="SAM" id="MobiDB-lite"/>
    </source>
</evidence>